<organism evidence="16 17">
    <name type="scientific">Baia soyae</name>
    <dbReference type="NCBI Taxonomy" id="1544746"/>
    <lineage>
        <taxon>Bacteria</taxon>
        <taxon>Bacillati</taxon>
        <taxon>Bacillota</taxon>
        <taxon>Bacilli</taxon>
        <taxon>Bacillales</taxon>
        <taxon>Thermoactinomycetaceae</taxon>
        <taxon>Baia</taxon>
    </lineage>
</organism>
<dbReference type="Pfam" id="PF02878">
    <property type="entry name" value="PGM_PMM_I"/>
    <property type="match status" value="1"/>
</dbReference>
<evidence type="ECO:0000256" key="10">
    <source>
        <dbReference type="RuleBase" id="RU004326"/>
    </source>
</evidence>
<dbReference type="InterPro" id="IPR016066">
    <property type="entry name" value="A-D-PHexomutase_CS"/>
</dbReference>
<protein>
    <recommendedName>
        <fullName evidence="8 9">Phosphoglucosamine mutase</fullName>
        <ecNumber evidence="7 9">5.4.2.10</ecNumber>
    </recommendedName>
</protein>
<keyword evidence="2 9" id="KW-0597">Phosphoprotein</keyword>
<dbReference type="EMBL" id="SLXV01000045">
    <property type="protein sequence ID" value="TCP63936.1"/>
    <property type="molecule type" value="Genomic_DNA"/>
</dbReference>
<dbReference type="GO" id="GO:0004615">
    <property type="term" value="F:phosphomannomutase activity"/>
    <property type="evidence" value="ECO:0007669"/>
    <property type="project" value="TreeGrafter"/>
</dbReference>
<dbReference type="PROSITE" id="PS00710">
    <property type="entry name" value="PGM_PMM"/>
    <property type="match status" value="1"/>
</dbReference>
<reference evidence="16 17" key="1">
    <citation type="submission" date="2019-03" db="EMBL/GenBank/DDBJ databases">
        <title>Genomic Encyclopedia of Type Strains, Phase IV (KMG-IV): sequencing the most valuable type-strain genomes for metagenomic binning, comparative biology and taxonomic classification.</title>
        <authorList>
            <person name="Goeker M."/>
        </authorList>
    </citation>
    <scope>NUCLEOTIDE SEQUENCE [LARGE SCALE GENOMIC DNA]</scope>
    <source>
        <strain evidence="16 17">DSM 46831</strain>
    </source>
</reference>
<gene>
    <name evidence="9" type="primary">glmM</name>
    <name evidence="16" type="ORF">EDD57_14514</name>
</gene>
<evidence type="ECO:0000259" key="13">
    <source>
        <dbReference type="Pfam" id="PF02878"/>
    </source>
</evidence>
<dbReference type="EC" id="5.4.2.10" evidence="7 9"/>
<evidence type="ECO:0000313" key="17">
    <source>
        <dbReference type="Proteomes" id="UP000294746"/>
    </source>
</evidence>
<dbReference type="PRINTS" id="PR00509">
    <property type="entry name" value="PGMPMM"/>
</dbReference>
<feature type="binding site" evidence="9">
    <location>
        <position position="245"/>
    </location>
    <ligand>
        <name>Mg(2+)</name>
        <dbReference type="ChEBI" id="CHEBI:18420"/>
    </ligand>
</feature>
<evidence type="ECO:0000259" key="15">
    <source>
        <dbReference type="Pfam" id="PF02880"/>
    </source>
</evidence>
<dbReference type="PANTHER" id="PTHR42946">
    <property type="entry name" value="PHOSPHOHEXOSE MUTASE"/>
    <property type="match status" value="1"/>
</dbReference>
<dbReference type="GO" id="GO:0009252">
    <property type="term" value="P:peptidoglycan biosynthetic process"/>
    <property type="evidence" value="ECO:0007669"/>
    <property type="project" value="TreeGrafter"/>
</dbReference>
<comment type="cofactor">
    <cofactor evidence="9">
        <name>Mg(2+)</name>
        <dbReference type="ChEBI" id="CHEBI:18420"/>
    </cofactor>
    <text evidence="9">Binds 1 Mg(2+) ion per subunit.</text>
</comment>
<dbReference type="InterPro" id="IPR036900">
    <property type="entry name" value="A-D-PHexomutase_C_sf"/>
</dbReference>
<dbReference type="NCBIfam" id="TIGR01455">
    <property type="entry name" value="glmM"/>
    <property type="match status" value="1"/>
</dbReference>
<dbReference type="CDD" id="cd05802">
    <property type="entry name" value="GlmM"/>
    <property type="match status" value="1"/>
</dbReference>
<feature type="active site" description="Phosphoserine intermediate" evidence="9">
    <location>
        <position position="100"/>
    </location>
</feature>
<dbReference type="InterPro" id="IPR005843">
    <property type="entry name" value="A-D-PHexomutase_C"/>
</dbReference>
<dbReference type="InterPro" id="IPR005846">
    <property type="entry name" value="A-D-PHexomutase_a/b/a-III"/>
</dbReference>
<keyword evidence="4 9" id="KW-0460">Magnesium</keyword>
<comment type="PTM">
    <text evidence="9">Activated by phosphorylation.</text>
</comment>
<dbReference type="SUPFAM" id="SSF53738">
    <property type="entry name" value="Phosphoglucomutase, first 3 domains"/>
    <property type="match status" value="3"/>
</dbReference>
<dbReference type="PANTHER" id="PTHR42946:SF1">
    <property type="entry name" value="PHOSPHOGLUCOMUTASE (ALPHA-D-GLUCOSE-1,6-BISPHOSPHATE-DEPENDENT)"/>
    <property type="match status" value="1"/>
</dbReference>
<dbReference type="FunFam" id="3.30.310.50:FF:000001">
    <property type="entry name" value="Phosphoglucosamine mutase"/>
    <property type="match status" value="1"/>
</dbReference>
<dbReference type="Pfam" id="PF02880">
    <property type="entry name" value="PGM_PMM_III"/>
    <property type="match status" value="1"/>
</dbReference>
<dbReference type="OrthoDB" id="9806956at2"/>
<dbReference type="InterPro" id="IPR005841">
    <property type="entry name" value="Alpha-D-phosphohexomutase_SF"/>
</dbReference>
<evidence type="ECO:0000313" key="16">
    <source>
        <dbReference type="EMBL" id="TCP63936.1"/>
    </source>
</evidence>
<comment type="function">
    <text evidence="9 11">Catalyzes the conversion of glucosamine-6-phosphate to glucosamine-1-phosphate.</text>
</comment>
<dbReference type="Pfam" id="PF00408">
    <property type="entry name" value="PGM_PMM_IV"/>
    <property type="match status" value="1"/>
</dbReference>
<evidence type="ECO:0000256" key="5">
    <source>
        <dbReference type="ARBA" id="ARBA00023235"/>
    </source>
</evidence>
<evidence type="ECO:0000256" key="11">
    <source>
        <dbReference type="RuleBase" id="RU004327"/>
    </source>
</evidence>
<dbReference type="GO" id="GO:0006048">
    <property type="term" value="P:UDP-N-acetylglucosamine biosynthetic process"/>
    <property type="evidence" value="ECO:0007669"/>
    <property type="project" value="TreeGrafter"/>
</dbReference>
<feature type="domain" description="Alpha-D-phosphohexomutase alpha/beta/alpha" evidence="15">
    <location>
        <begin position="262"/>
        <end position="373"/>
    </location>
</feature>
<dbReference type="GO" id="GO:0000287">
    <property type="term" value="F:magnesium ion binding"/>
    <property type="evidence" value="ECO:0007669"/>
    <property type="project" value="UniProtKB-UniRule"/>
</dbReference>
<dbReference type="FunFam" id="3.40.120.10:FF:000001">
    <property type="entry name" value="Phosphoglucosamine mutase"/>
    <property type="match status" value="1"/>
</dbReference>
<dbReference type="InterPro" id="IPR050060">
    <property type="entry name" value="Phosphoglucosamine_mutase"/>
</dbReference>
<evidence type="ECO:0000256" key="2">
    <source>
        <dbReference type="ARBA" id="ARBA00022553"/>
    </source>
</evidence>
<feature type="domain" description="Alpha-D-phosphohexomutase alpha/beta/alpha" evidence="14">
    <location>
        <begin position="162"/>
        <end position="258"/>
    </location>
</feature>
<dbReference type="Proteomes" id="UP000294746">
    <property type="component" value="Unassembled WGS sequence"/>
</dbReference>
<dbReference type="RefSeq" id="WP_131849699.1">
    <property type="nucleotide sequence ID" value="NZ_SLXV01000045.1"/>
</dbReference>
<evidence type="ECO:0000256" key="6">
    <source>
        <dbReference type="ARBA" id="ARBA00050364"/>
    </source>
</evidence>
<comment type="similarity">
    <text evidence="1 9 10">Belongs to the phosphohexose mutase family.</text>
</comment>
<keyword evidence="3 9" id="KW-0479">Metal-binding</keyword>
<dbReference type="FunFam" id="3.40.120.10:FF:000002">
    <property type="entry name" value="Phosphoglucosamine mutase"/>
    <property type="match status" value="1"/>
</dbReference>
<evidence type="ECO:0000256" key="8">
    <source>
        <dbReference type="ARBA" id="ARBA00068193"/>
    </source>
</evidence>
<dbReference type="InterPro" id="IPR006352">
    <property type="entry name" value="GlmM_bact"/>
</dbReference>
<dbReference type="GO" id="GO:0008966">
    <property type="term" value="F:phosphoglucosamine mutase activity"/>
    <property type="evidence" value="ECO:0007669"/>
    <property type="project" value="UniProtKB-UniRule"/>
</dbReference>
<feature type="binding site" description="via phosphate group" evidence="9">
    <location>
        <position position="100"/>
    </location>
    <ligand>
        <name>Mg(2+)</name>
        <dbReference type="ChEBI" id="CHEBI:18420"/>
    </ligand>
</feature>
<sequence length="452" mass="48799">MGKFFGTDGVRGVANQQLTPELAFRLGRAGAYVLTRGKTSPLIVVGRDTRLSGELLESALVAGMLSIGANVARLGIVSTPGVAFLIRHLQADAGVMISASHNPFPDNGIKFFGADGYKLLDETEAEIEQLLEMLEKDPANDPIPRPIGKEIGRISDESDSIDAYLEHLKSTIDTDLCGMHIVVDGANGAAYELAPHLLRDLGADVTTIAVNPDGVNINVDCGSTHPERLQQEVVRQGAHLGLAFDGDADRLIAVDEKGDVVDGDQIMFICARYFKLKGLLAKDTIVTTVMSNFGFFKSTGEAGIATERTAVGDRYVMEKMREGGYNLGGEQSGHIIFLEHNTTGDGMLSAIQLLRAIKDEGETLSNLKDKMHKFPQVLKNVRVASKEGWDTNPVIQQAIQTVVDALGEEGRVLVRPSGTEPLIRVMAEGPDHAQLEEYVSQIAETILRQLGE</sequence>
<dbReference type="InterPro" id="IPR016055">
    <property type="entry name" value="A-D-PHexomutase_a/b/a-I/II/III"/>
</dbReference>
<proteinExistence type="inferred from homology"/>
<dbReference type="InterPro" id="IPR005845">
    <property type="entry name" value="A-D-PHexomutase_a/b/a-II"/>
</dbReference>
<evidence type="ECO:0000256" key="9">
    <source>
        <dbReference type="HAMAP-Rule" id="MF_01554"/>
    </source>
</evidence>
<dbReference type="Pfam" id="PF02879">
    <property type="entry name" value="PGM_PMM_II"/>
    <property type="match status" value="1"/>
</dbReference>
<dbReference type="NCBIfam" id="NF008139">
    <property type="entry name" value="PRK10887.1"/>
    <property type="match status" value="1"/>
</dbReference>
<dbReference type="GO" id="GO:0005829">
    <property type="term" value="C:cytosol"/>
    <property type="evidence" value="ECO:0007669"/>
    <property type="project" value="TreeGrafter"/>
</dbReference>
<accession>A0A4V2SWW9</accession>
<feature type="binding site" evidence="9">
    <location>
        <position position="247"/>
    </location>
    <ligand>
        <name>Mg(2+)</name>
        <dbReference type="ChEBI" id="CHEBI:18420"/>
    </ligand>
</feature>
<feature type="binding site" evidence="9">
    <location>
        <position position="249"/>
    </location>
    <ligand>
        <name>Mg(2+)</name>
        <dbReference type="ChEBI" id="CHEBI:18420"/>
    </ligand>
</feature>
<dbReference type="GO" id="GO:0005975">
    <property type="term" value="P:carbohydrate metabolic process"/>
    <property type="evidence" value="ECO:0007669"/>
    <property type="project" value="InterPro"/>
</dbReference>
<dbReference type="InterPro" id="IPR005844">
    <property type="entry name" value="A-D-PHexomutase_a/b/a-I"/>
</dbReference>
<evidence type="ECO:0000259" key="12">
    <source>
        <dbReference type="Pfam" id="PF00408"/>
    </source>
</evidence>
<keyword evidence="5 9" id="KW-0413">Isomerase</keyword>
<evidence type="ECO:0000256" key="3">
    <source>
        <dbReference type="ARBA" id="ARBA00022723"/>
    </source>
</evidence>
<feature type="domain" description="Alpha-D-phosphohexomutase alpha/beta/alpha" evidence="13">
    <location>
        <begin position="4"/>
        <end position="133"/>
    </location>
</feature>
<dbReference type="AlphaFoldDB" id="A0A4V2SWW9"/>
<keyword evidence="17" id="KW-1185">Reference proteome</keyword>
<dbReference type="Gene3D" id="3.30.310.50">
    <property type="entry name" value="Alpha-D-phosphohexomutase, C-terminal domain"/>
    <property type="match status" value="1"/>
</dbReference>
<comment type="catalytic activity">
    <reaction evidence="6 9 11">
        <text>alpha-D-glucosamine 1-phosphate = D-glucosamine 6-phosphate</text>
        <dbReference type="Rhea" id="RHEA:23424"/>
        <dbReference type="ChEBI" id="CHEBI:58516"/>
        <dbReference type="ChEBI" id="CHEBI:58725"/>
        <dbReference type="EC" id="5.4.2.10"/>
    </reaction>
</comment>
<dbReference type="HAMAP" id="MF_01554_B">
    <property type="entry name" value="GlmM_B"/>
    <property type="match status" value="1"/>
</dbReference>
<evidence type="ECO:0000256" key="1">
    <source>
        <dbReference type="ARBA" id="ARBA00010231"/>
    </source>
</evidence>
<evidence type="ECO:0000256" key="7">
    <source>
        <dbReference type="ARBA" id="ARBA00066330"/>
    </source>
</evidence>
<evidence type="ECO:0000256" key="4">
    <source>
        <dbReference type="ARBA" id="ARBA00022842"/>
    </source>
</evidence>
<dbReference type="SUPFAM" id="SSF55957">
    <property type="entry name" value="Phosphoglucomutase, C-terminal domain"/>
    <property type="match status" value="1"/>
</dbReference>
<name>A0A4V2SWW9_9BACL</name>
<comment type="caution">
    <text evidence="16">The sequence shown here is derived from an EMBL/GenBank/DDBJ whole genome shotgun (WGS) entry which is preliminary data.</text>
</comment>
<dbReference type="Gene3D" id="3.40.120.10">
    <property type="entry name" value="Alpha-D-Glucose-1,6-Bisphosphate, subunit A, domain 3"/>
    <property type="match status" value="3"/>
</dbReference>
<feature type="domain" description="Alpha-D-phosphohexomutase C-terminal" evidence="12">
    <location>
        <begin position="378"/>
        <end position="444"/>
    </location>
</feature>
<evidence type="ECO:0000259" key="14">
    <source>
        <dbReference type="Pfam" id="PF02879"/>
    </source>
</evidence>
<feature type="modified residue" description="Phosphoserine" evidence="9">
    <location>
        <position position="100"/>
    </location>
</feature>